<keyword evidence="3 5" id="KW-0067">ATP-binding</keyword>
<dbReference type="SMART" id="SM00382">
    <property type="entry name" value="AAA"/>
    <property type="match status" value="1"/>
</dbReference>
<dbReference type="PROSITE" id="PS00211">
    <property type="entry name" value="ABC_TRANSPORTER_1"/>
    <property type="match status" value="1"/>
</dbReference>
<dbReference type="SUPFAM" id="SSF52540">
    <property type="entry name" value="P-loop containing nucleoside triphosphate hydrolases"/>
    <property type="match status" value="1"/>
</dbReference>
<dbReference type="EMBL" id="CP135444">
    <property type="protein sequence ID" value="WRY35365.1"/>
    <property type="molecule type" value="Genomic_DNA"/>
</dbReference>
<dbReference type="InterPro" id="IPR027417">
    <property type="entry name" value="P-loop_NTPase"/>
</dbReference>
<evidence type="ECO:0000259" key="4">
    <source>
        <dbReference type="PROSITE" id="PS50893"/>
    </source>
</evidence>
<keyword evidence="1" id="KW-0813">Transport</keyword>
<dbReference type="NCBIfam" id="TIGR02982">
    <property type="entry name" value="heterocyst_DevA"/>
    <property type="match status" value="1"/>
</dbReference>
<evidence type="ECO:0000313" key="5">
    <source>
        <dbReference type="EMBL" id="WRY35365.1"/>
    </source>
</evidence>
<evidence type="ECO:0000256" key="2">
    <source>
        <dbReference type="ARBA" id="ARBA00022741"/>
    </source>
</evidence>
<dbReference type="Pfam" id="PF00005">
    <property type="entry name" value="ABC_tran"/>
    <property type="match status" value="1"/>
</dbReference>
<dbReference type="InterPro" id="IPR003439">
    <property type="entry name" value="ABC_transporter-like_ATP-bd"/>
</dbReference>
<keyword evidence="2" id="KW-0547">Nucleotide-binding</keyword>
<geneLocation type="plasmid" evidence="5 6">
    <name>unnamed1</name>
</geneLocation>
<dbReference type="InterPro" id="IPR017871">
    <property type="entry name" value="ABC_transporter-like_CS"/>
</dbReference>
<accession>A0ABZ1E3U1</accession>
<dbReference type="InterPro" id="IPR017911">
    <property type="entry name" value="MacB-like_ATP-bd"/>
</dbReference>
<keyword evidence="6" id="KW-1185">Reference proteome</keyword>
<proteinExistence type="predicted"/>
<dbReference type="InterPro" id="IPR003593">
    <property type="entry name" value="AAA+_ATPase"/>
</dbReference>
<dbReference type="Gene3D" id="3.40.50.300">
    <property type="entry name" value="P-loop containing nucleotide triphosphate hydrolases"/>
    <property type="match status" value="1"/>
</dbReference>
<organism evidence="5 6">
    <name type="scientific">Thioclava litoralis</name>
    <dbReference type="NCBI Taxonomy" id="3076557"/>
    <lineage>
        <taxon>Bacteria</taxon>
        <taxon>Pseudomonadati</taxon>
        <taxon>Pseudomonadota</taxon>
        <taxon>Alphaproteobacteria</taxon>
        <taxon>Rhodobacterales</taxon>
        <taxon>Paracoccaceae</taxon>
        <taxon>Thioclava</taxon>
    </lineage>
</organism>
<dbReference type="InterPro" id="IPR014324">
    <property type="entry name" value="ABC_heterocyst_DevA"/>
</dbReference>
<dbReference type="PANTHER" id="PTHR24220:SF376">
    <property type="entry name" value="ABC TRANSPORTER"/>
    <property type="match status" value="1"/>
</dbReference>
<dbReference type="Proteomes" id="UP001623290">
    <property type="component" value="Plasmid unnamed1"/>
</dbReference>
<evidence type="ECO:0000256" key="1">
    <source>
        <dbReference type="ARBA" id="ARBA00022448"/>
    </source>
</evidence>
<dbReference type="RefSeq" id="WP_330647138.1">
    <property type="nucleotide sequence ID" value="NZ_CP135444.1"/>
</dbReference>
<keyword evidence="5" id="KW-0614">Plasmid</keyword>
<gene>
    <name evidence="5" type="ORF">RPE78_14005</name>
</gene>
<feature type="domain" description="ABC transporter" evidence="4">
    <location>
        <begin position="6"/>
        <end position="224"/>
    </location>
</feature>
<dbReference type="GO" id="GO:0005524">
    <property type="term" value="F:ATP binding"/>
    <property type="evidence" value="ECO:0007669"/>
    <property type="project" value="UniProtKB-KW"/>
</dbReference>
<dbReference type="PROSITE" id="PS50893">
    <property type="entry name" value="ABC_TRANSPORTER_2"/>
    <property type="match status" value="1"/>
</dbReference>
<dbReference type="PANTHER" id="PTHR24220">
    <property type="entry name" value="IMPORT ATP-BINDING PROTEIN"/>
    <property type="match status" value="1"/>
</dbReference>
<protein>
    <submittedName>
        <fullName evidence="5">ATP-binding cassette domain-containing protein</fullName>
    </submittedName>
</protein>
<sequence>MTHPVIEFSGLSHSYGSKALRRQVLFDLSGRFDPGEIVIVKGPSGSGKTTFLTLIGGLRATQEGQISVLGQRLDGTSAQQRLQIRRHIGFIFQMHNLIGALTATQNLLMALRLHPEIPAPAKAARDLLEQVGLSHALDKYPREMSGGERQRVAIARALVTRPKIVLADEPTASLDGKTGKMVVELLRDLASQNGSAVLMVTHDARILDTGDRVLEMEDGRIRAA</sequence>
<name>A0ABZ1E3U1_9RHOB</name>
<reference evidence="5 6" key="1">
    <citation type="submission" date="2023-09" db="EMBL/GenBank/DDBJ databases">
        <title>Thioclava shenzhenensis sp. nov., a multidrug resistant bacteria-antagonizing species isolated from coastal seawater.</title>
        <authorList>
            <person name="Long M."/>
        </authorList>
    </citation>
    <scope>NUCLEOTIDE SEQUENCE [LARGE SCALE GENOMIC DNA]</scope>
    <source>
        <strain evidence="5 6">FTW29</strain>
        <plasmid evidence="5 6">unnamed1</plasmid>
    </source>
</reference>
<dbReference type="InterPro" id="IPR015854">
    <property type="entry name" value="ABC_transpr_LolD-like"/>
</dbReference>
<dbReference type="CDD" id="cd03255">
    <property type="entry name" value="ABC_MJ0796_LolCDE_FtsE"/>
    <property type="match status" value="1"/>
</dbReference>
<evidence type="ECO:0000313" key="6">
    <source>
        <dbReference type="Proteomes" id="UP001623290"/>
    </source>
</evidence>
<evidence type="ECO:0000256" key="3">
    <source>
        <dbReference type="ARBA" id="ARBA00022840"/>
    </source>
</evidence>